<gene>
    <name evidence="1" type="ORF">GCM10011409_11900</name>
</gene>
<dbReference type="EMBL" id="BMJD01000006">
    <property type="protein sequence ID" value="GGB36091.1"/>
    <property type="molecule type" value="Genomic_DNA"/>
</dbReference>
<dbReference type="SUPFAM" id="SSF81593">
    <property type="entry name" value="Nucleotidyltransferase substrate binding subunit/domain"/>
    <property type="match status" value="1"/>
</dbReference>
<accession>A0A9W5TW49</accession>
<organism evidence="1 2">
    <name type="scientific">Lentibacillus populi</name>
    <dbReference type="NCBI Taxonomy" id="1827502"/>
    <lineage>
        <taxon>Bacteria</taxon>
        <taxon>Bacillati</taxon>
        <taxon>Bacillota</taxon>
        <taxon>Bacilli</taxon>
        <taxon>Bacillales</taxon>
        <taxon>Bacillaceae</taxon>
        <taxon>Lentibacillus</taxon>
    </lineage>
</organism>
<proteinExistence type="predicted"/>
<name>A0A9W5TW49_9BACI</name>
<keyword evidence="2" id="KW-1185">Reference proteome</keyword>
<protein>
    <submittedName>
        <fullName evidence="1">Nucleotidyltransferase</fullName>
    </submittedName>
</protein>
<dbReference type="AlphaFoldDB" id="A0A9W5TW49"/>
<dbReference type="InterPro" id="IPR010235">
    <property type="entry name" value="HepT"/>
</dbReference>
<reference evidence="1" key="2">
    <citation type="submission" date="2020-09" db="EMBL/GenBank/DDBJ databases">
        <authorList>
            <person name="Sun Q."/>
            <person name="Zhou Y."/>
        </authorList>
    </citation>
    <scope>NUCLEOTIDE SEQUENCE</scope>
    <source>
        <strain evidence="1">CGMCC 1.15454</strain>
    </source>
</reference>
<evidence type="ECO:0000313" key="1">
    <source>
        <dbReference type="EMBL" id="GGB36091.1"/>
    </source>
</evidence>
<reference evidence="1" key="1">
    <citation type="journal article" date="2014" name="Int. J. Syst. Evol. Microbiol.">
        <title>Complete genome sequence of Corynebacterium casei LMG S-19264T (=DSM 44701T), isolated from a smear-ripened cheese.</title>
        <authorList>
            <consortium name="US DOE Joint Genome Institute (JGI-PGF)"/>
            <person name="Walter F."/>
            <person name="Albersmeier A."/>
            <person name="Kalinowski J."/>
            <person name="Ruckert C."/>
        </authorList>
    </citation>
    <scope>NUCLEOTIDE SEQUENCE</scope>
    <source>
        <strain evidence="1">CGMCC 1.15454</strain>
    </source>
</reference>
<sequence>MERLLERIQVANRALKVFDELVNIKEPTSIERDAAIQRFEFSFEACWKAGKQYLYDVEGLDIGSPKGVIRSFREVGVFTEEETVSGLRMVDHRNLTVYTYNEDLAIEIFGVLPQYYPLLCDWMERIDNRVHMDEE</sequence>
<dbReference type="Gene3D" id="1.20.120.330">
    <property type="entry name" value="Nucleotidyltransferases domain 2"/>
    <property type="match status" value="1"/>
</dbReference>
<dbReference type="RefSeq" id="WP_088053046.1">
    <property type="nucleotide sequence ID" value="NZ_BMJD01000006.1"/>
</dbReference>
<dbReference type="Proteomes" id="UP000621492">
    <property type="component" value="Unassembled WGS sequence"/>
</dbReference>
<dbReference type="Pfam" id="PF08780">
    <property type="entry name" value="NTase_sub_bind"/>
    <property type="match status" value="1"/>
</dbReference>
<evidence type="ECO:0000313" key="2">
    <source>
        <dbReference type="Proteomes" id="UP000621492"/>
    </source>
</evidence>
<comment type="caution">
    <text evidence="1">The sequence shown here is derived from an EMBL/GenBank/DDBJ whole genome shotgun (WGS) entry which is preliminary data.</text>
</comment>